<keyword evidence="2" id="KW-1185">Reference proteome</keyword>
<sequence>MKVIYPSKPTNHVIQPALGFIHRYNQNKAKGDFREVNDAEMPNIRPPPSDTAALLISFLN</sequence>
<organism evidence="1 2">
    <name type="scientific">candidate division MSBL1 archaeon SCGC-AAA259O05</name>
    <dbReference type="NCBI Taxonomy" id="1698271"/>
    <lineage>
        <taxon>Archaea</taxon>
        <taxon>Methanobacteriati</taxon>
        <taxon>Methanobacteriota</taxon>
        <taxon>candidate division MSBL1</taxon>
    </lineage>
</organism>
<accession>A0A133V0K1</accession>
<proteinExistence type="predicted"/>
<dbReference type="Proteomes" id="UP000070344">
    <property type="component" value="Unassembled WGS sequence"/>
</dbReference>
<protein>
    <submittedName>
        <fullName evidence="1">Uncharacterized protein</fullName>
    </submittedName>
</protein>
<name>A0A133V0K1_9EURY</name>
<reference evidence="1 2" key="1">
    <citation type="journal article" date="2016" name="Sci. Rep.">
        <title>Metabolic traits of an uncultured archaeal lineage -MSBL1- from brine pools of the Red Sea.</title>
        <authorList>
            <person name="Mwirichia R."/>
            <person name="Alam I."/>
            <person name="Rashid M."/>
            <person name="Vinu M."/>
            <person name="Ba-Alawi W."/>
            <person name="Anthony Kamau A."/>
            <person name="Kamanda Ngugi D."/>
            <person name="Goker M."/>
            <person name="Klenk H.P."/>
            <person name="Bajic V."/>
            <person name="Stingl U."/>
        </authorList>
    </citation>
    <scope>NUCLEOTIDE SEQUENCE [LARGE SCALE GENOMIC DNA]</scope>
    <source>
        <strain evidence="1">SCGC-AAA259O05</strain>
    </source>
</reference>
<comment type="caution">
    <text evidence="1">The sequence shown here is derived from an EMBL/GenBank/DDBJ whole genome shotgun (WGS) entry which is preliminary data.</text>
</comment>
<evidence type="ECO:0000313" key="1">
    <source>
        <dbReference type="EMBL" id="KXA99962.1"/>
    </source>
</evidence>
<dbReference type="AlphaFoldDB" id="A0A133V0K1"/>
<evidence type="ECO:0000313" key="2">
    <source>
        <dbReference type="Proteomes" id="UP000070344"/>
    </source>
</evidence>
<dbReference type="EMBL" id="LHXV01000062">
    <property type="protein sequence ID" value="KXA99962.1"/>
    <property type="molecule type" value="Genomic_DNA"/>
</dbReference>
<gene>
    <name evidence="1" type="ORF">AKJ41_04640</name>
</gene>